<protein>
    <submittedName>
        <fullName evidence="2">Uncharacterized protein</fullName>
    </submittedName>
</protein>
<accession>A0AA39YAL7</accession>
<comment type="caution">
    <text evidence="2">The sequence shown here is derived from an EMBL/GenBank/DDBJ whole genome shotgun (WGS) entry which is preliminary data.</text>
</comment>
<proteinExistence type="predicted"/>
<name>A0AA39YAL7_9PEZI</name>
<gene>
    <name evidence="2" type="ORF">DIS24_g7574</name>
</gene>
<reference evidence="2" key="1">
    <citation type="submission" date="2023-06" db="EMBL/GenBank/DDBJ databases">
        <title>Multi-omics analyses reveal the molecular pathogenesis toolkit of Lasiodiplodia hormozganensis, a cross-kingdom pathogen.</title>
        <authorList>
            <person name="Felix C."/>
            <person name="Meneses R."/>
            <person name="Goncalves M.F.M."/>
            <person name="Tilleman L."/>
            <person name="Duarte A.S."/>
            <person name="Jorrin-Novo J.V."/>
            <person name="Van De Peer Y."/>
            <person name="Deforce D."/>
            <person name="Van Nieuwerburgh F."/>
            <person name="Esteves A.C."/>
            <person name="Alves A."/>
        </authorList>
    </citation>
    <scope>NUCLEOTIDE SEQUENCE</scope>
    <source>
        <strain evidence="2">CBS 339.90</strain>
    </source>
</reference>
<dbReference type="EMBL" id="JAUJDW010000047">
    <property type="protein sequence ID" value="KAK0647550.1"/>
    <property type="molecule type" value="Genomic_DNA"/>
</dbReference>
<evidence type="ECO:0000313" key="3">
    <source>
        <dbReference type="Proteomes" id="UP001175001"/>
    </source>
</evidence>
<evidence type="ECO:0000256" key="1">
    <source>
        <dbReference type="SAM" id="MobiDB-lite"/>
    </source>
</evidence>
<evidence type="ECO:0000313" key="2">
    <source>
        <dbReference type="EMBL" id="KAK0647550.1"/>
    </source>
</evidence>
<keyword evidence="3" id="KW-1185">Reference proteome</keyword>
<feature type="region of interest" description="Disordered" evidence="1">
    <location>
        <begin position="49"/>
        <end position="87"/>
    </location>
</feature>
<dbReference type="Proteomes" id="UP001175001">
    <property type="component" value="Unassembled WGS sequence"/>
</dbReference>
<sequence>MGLKAVALRNFQPCTSLAAELFSSSSSPVNISVDQSETLWNLVDYGWLSDSARPTTTTTTTTSEPLTSSDKSNNDDRVMEETPSTAHDFMNRFGPDFAIDEDNVEQLLFEAIHGRFNSIPELSATAHT</sequence>
<dbReference type="AlphaFoldDB" id="A0AA39YAL7"/>
<organism evidence="2 3">
    <name type="scientific">Lasiodiplodia hormozganensis</name>
    <dbReference type="NCBI Taxonomy" id="869390"/>
    <lineage>
        <taxon>Eukaryota</taxon>
        <taxon>Fungi</taxon>
        <taxon>Dikarya</taxon>
        <taxon>Ascomycota</taxon>
        <taxon>Pezizomycotina</taxon>
        <taxon>Dothideomycetes</taxon>
        <taxon>Dothideomycetes incertae sedis</taxon>
        <taxon>Botryosphaeriales</taxon>
        <taxon>Botryosphaeriaceae</taxon>
        <taxon>Lasiodiplodia</taxon>
    </lineage>
</organism>